<proteinExistence type="predicted"/>
<keyword evidence="1" id="KW-0472">Membrane</keyword>
<organism evidence="2 3">
    <name type="scientific">Adhaeretor mobilis</name>
    <dbReference type="NCBI Taxonomy" id="1930276"/>
    <lineage>
        <taxon>Bacteria</taxon>
        <taxon>Pseudomonadati</taxon>
        <taxon>Planctomycetota</taxon>
        <taxon>Planctomycetia</taxon>
        <taxon>Pirellulales</taxon>
        <taxon>Lacipirellulaceae</taxon>
        <taxon>Adhaeretor</taxon>
    </lineage>
</organism>
<keyword evidence="1" id="KW-1133">Transmembrane helix</keyword>
<dbReference type="EMBL" id="CP036263">
    <property type="protein sequence ID" value="QDT00575.1"/>
    <property type="molecule type" value="Genomic_DNA"/>
</dbReference>
<dbReference type="OrthoDB" id="292358at2"/>
<accession>A0A517N0B3</accession>
<evidence type="ECO:0000313" key="3">
    <source>
        <dbReference type="Proteomes" id="UP000319852"/>
    </source>
</evidence>
<dbReference type="KEGG" id="amob:HG15A2_39130"/>
<dbReference type="RefSeq" id="WP_145062159.1">
    <property type="nucleotide sequence ID" value="NZ_CP036263.1"/>
</dbReference>
<sequence>MLISEIDPTKLPAKPPTLENAAWGLTTAMLWFAVIFALIAIAIQVAKKFRTRNAGVNFDASEAMTNFRDLHSQGGLSDEEYKTIKKKLASTVKSELGEK</sequence>
<evidence type="ECO:0000313" key="2">
    <source>
        <dbReference type="EMBL" id="QDT00575.1"/>
    </source>
</evidence>
<name>A0A517N0B3_9BACT</name>
<evidence type="ECO:0008006" key="4">
    <source>
        <dbReference type="Google" id="ProtNLM"/>
    </source>
</evidence>
<keyword evidence="1" id="KW-0812">Transmembrane</keyword>
<protein>
    <recommendedName>
        <fullName evidence="4">SHOCT domain-containing protein</fullName>
    </recommendedName>
</protein>
<keyword evidence="3" id="KW-1185">Reference proteome</keyword>
<feature type="transmembrane region" description="Helical" evidence="1">
    <location>
        <begin position="20"/>
        <end position="43"/>
    </location>
</feature>
<dbReference type="AlphaFoldDB" id="A0A517N0B3"/>
<reference evidence="2 3" key="1">
    <citation type="submission" date="2019-02" db="EMBL/GenBank/DDBJ databases">
        <title>Deep-cultivation of Planctomycetes and their phenomic and genomic characterization uncovers novel biology.</title>
        <authorList>
            <person name="Wiegand S."/>
            <person name="Jogler M."/>
            <person name="Boedeker C."/>
            <person name="Pinto D."/>
            <person name="Vollmers J."/>
            <person name="Rivas-Marin E."/>
            <person name="Kohn T."/>
            <person name="Peeters S.H."/>
            <person name="Heuer A."/>
            <person name="Rast P."/>
            <person name="Oberbeckmann S."/>
            <person name="Bunk B."/>
            <person name="Jeske O."/>
            <person name="Meyerdierks A."/>
            <person name="Storesund J.E."/>
            <person name="Kallscheuer N."/>
            <person name="Luecker S."/>
            <person name="Lage O.M."/>
            <person name="Pohl T."/>
            <person name="Merkel B.J."/>
            <person name="Hornburger P."/>
            <person name="Mueller R.-W."/>
            <person name="Bruemmer F."/>
            <person name="Labrenz M."/>
            <person name="Spormann A.M."/>
            <person name="Op den Camp H."/>
            <person name="Overmann J."/>
            <person name="Amann R."/>
            <person name="Jetten M.S.M."/>
            <person name="Mascher T."/>
            <person name="Medema M.H."/>
            <person name="Devos D.P."/>
            <person name="Kaster A.-K."/>
            <person name="Ovreas L."/>
            <person name="Rohde M."/>
            <person name="Galperin M.Y."/>
            <person name="Jogler C."/>
        </authorList>
    </citation>
    <scope>NUCLEOTIDE SEQUENCE [LARGE SCALE GENOMIC DNA]</scope>
    <source>
        <strain evidence="2 3">HG15A2</strain>
    </source>
</reference>
<gene>
    <name evidence="2" type="ORF">HG15A2_39130</name>
</gene>
<evidence type="ECO:0000256" key="1">
    <source>
        <dbReference type="SAM" id="Phobius"/>
    </source>
</evidence>
<dbReference type="Proteomes" id="UP000319852">
    <property type="component" value="Chromosome"/>
</dbReference>